<comment type="caution">
    <text evidence="4">The sequence shown here is derived from an EMBL/GenBank/DDBJ whole genome shotgun (WGS) entry which is preliminary data.</text>
</comment>
<dbReference type="PANTHER" id="PTHR24198:SF165">
    <property type="entry name" value="ANKYRIN REPEAT-CONTAINING PROTEIN-RELATED"/>
    <property type="match status" value="1"/>
</dbReference>
<feature type="region of interest" description="Disordered" evidence="3">
    <location>
        <begin position="33"/>
        <end position="57"/>
    </location>
</feature>
<evidence type="ECO:0000313" key="5">
    <source>
        <dbReference type="Proteomes" id="UP001470230"/>
    </source>
</evidence>
<accession>A0ABR2HCN0</accession>
<dbReference type="Pfam" id="PF12796">
    <property type="entry name" value="Ank_2"/>
    <property type="match status" value="1"/>
</dbReference>
<proteinExistence type="predicted"/>
<protein>
    <recommendedName>
        <fullName evidence="6">Ankyrin repeat protein</fullName>
    </recommendedName>
</protein>
<dbReference type="SUPFAM" id="SSF48403">
    <property type="entry name" value="Ankyrin repeat"/>
    <property type="match status" value="1"/>
</dbReference>
<evidence type="ECO:0000256" key="2">
    <source>
        <dbReference type="ARBA" id="ARBA00023043"/>
    </source>
</evidence>
<dbReference type="Proteomes" id="UP001470230">
    <property type="component" value="Unassembled WGS sequence"/>
</dbReference>
<dbReference type="InterPro" id="IPR036770">
    <property type="entry name" value="Ankyrin_rpt-contain_sf"/>
</dbReference>
<gene>
    <name evidence="4" type="ORF">M9Y10_024326</name>
</gene>
<reference evidence="4 5" key="1">
    <citation type="submission" date="2024-04" db="EMBL/GenBank/DDBJ databases">
        <title>Tritrichomonas musculus Genome.</title>
        <authorList>
            <person name="Alves-Ferreira E."/>
            <person name="Grigg M."/>
            <person name="Lorenzi H."/>
            <person name="Galac M."/>
        </authorList>
    </citation>
    <scope>NUCLEOTIDE SEQUENCE [LARGE SCALE GENOMIC DNA]</scope>
    <source>
        <strain evidence="4 5">EAF2021</strain>
    </source>
</reference>
<dbReference type="SMART" id="SM00248">
    <property type="entry name" value="ANK"/>
    <property type="match status" value="3"/>
</dbReference>
<keyword evidence="2" id="KW-0040">ANK repeat</keyword>
<evidence type="ECO:0008006" key="6">
    <source>
        <dbReference type="Google" id="ProtNLM"/>
    </source>
</evidence>
<dbReference type="EMBL" id="JAPFFF010000032">
    <property type="protein sequence ID" value="KAK8844466.1"/>
    <property type="molecule type" value="Genomic_DNA"/>
</dbReference>
<evidence type="ECO:0000313" key="4">
    <source>
        <dbReference type="EMBL" id="KAK8844466.1"/>
    </source>
</evidence>
<dbReference type="InterPro" id="IPR002110">
    <property type="entry name" value="Ankyrin_rpt"/>
</dbReference>
<keyword evidence="5" id="KW-1185">Reference proteome</keyword>
<feature type="compositionally biased region" description="Low complexity" evidence="3">
    <location>
        <begin position="42"/>
        <end position="51"/>
    </location>
</feature>
<evidence type="ECO:0000256" key="1">
    <source>
        <dbReference type="ARBA" id="ARBA00022737"/>
    </source>
</evidence>
<dbReference type="Gene3D" id="1.25.40.20">
    <property type="entry name" value="Ankyrin repeat-containing domain"/>
    <property type="match status" value="2"/>
</dbReference>
<organism evidence="4 5">
    <name type="scientific">Tritrichomonas musculus</name>
    <dbReference type="NCBI Taxonomy" id="1915356"/>
    <lineage>
        <taxon>Eukaryota</taxon>
        <taxon>Metamonada</taxon>
        <taxon>Parabasalia</taxon>
        <taxon>Tritrichomonadida</taxon>
        <taxon>Tritrichomonadidae</taxon>
        <taxon>Tritrichomonas</taxon>
    </lineage>
</organism>
<sequence length="386" mass="43581">MVSLNDLESLRSYLNENDHFNFGDANFSYESETQKSLDQNIGNDGNDGNDNYQPEEDLPNTGLSLLHIAAYYNALECFRYLQLEKELGLSKKSAGEFLPLHYACRAGSYEVASYILTSEPSQATYQVLGGGNLQLLYCATVGGDPRILEALFNGGAKIINTGHNKNMEKKLIEKAISLRDRELLPVICYNPEALEMIYRKEDALVHFTDKFGYHSLISYICEIDPGKKFKKMLLQILDDVAENEIEPPVNGGLMYQSGVCLWACMYYDVEVARKMFKTKEFLPNRSDDEHKTGAARLAERKGKEVIEILELLITQYDFNINARENESYPTLLESFASAINANYEAIQFLIASGARTDVKHSKKNITLYEFVKGGKNIKLKKAFGIE</sequence>
<evidence type="ECO:0000256" key="3">
    <source>
        <dbReference type="SAM" id="MobiDB-lite"/>
    </source>
</evidence>
<name>A0ABR2HCN0_9EUKA</name>
<dbReference type="PANTHER" id="PTHR24198">
    <property type="entry name" value="ANKYRIN REPEAT AND PROTEIN KINASE DOMAIN-CONTAINING PROTEIN"/>
    <property type="match status" value="1"/>
</dbReference>
<keyword evidence="1" id="KW-0677">Repeat</keyword>